<organism evidence="9 10">
    <name type="scientific">Elysia marginata</name>
    <dbReference type="NCBI Taxonomy" id="1093978"/>
    <lineage>
        <taxon>Eukaryota</taxon>
        <taxon>Metazoa</taxon>
        <taxon>Spiralia</taxon>
        <taxon>Lophotrochozoa</taxon>
        <taxon>Mollusca</taxon>
        <taxon>Gastropoda</taxon>
        <taxon>Heterobranchia</taxon>
        <taxon>Euthyneura</taxon>
        <taxon>Panpulmonata</taxon>
        <taxon>Sacoglossa</taxon>
        <taxon>Placobranchoidea</taxon>
        <taxon>Plakobranchidae</taxon>
        <taxon>Elysia</taxon>
    </lineage>
</organism>
<dbReference type="InterPro" id="IPR047115">
    <property type="entry name" value="ARSB"/>
</dbReference>
<feature type="chain" id="PRO_5043551222" evidence="7">
    <location>
        <begin position="30"/>
        <end position="519"/>
    </location>
</feature>
<dbReference type="GO" id="GO:0008484">
    <property type="term" value="F:sulfuric ester hydrolase activity"/>
    <property type="evidence" value="ECO:0007669"/>
    <property type="project" value="InterPro"/>
</dbReference>
<evidence type="ECO:0000313" key="9">
    <source>
        <dbReference type="EMBL" id="GFS18368.1"/>
    </source>
</evidence>
<evidence type="ECO:0000256" key="6">
    <source>
        <dbReference type="ARBA" id="ARBA00023180"/>
    </source>
</evidence>
<dbReference type="Pfam" id="PF00884">
    <property type="entry name" value="Sulfatase"/>
    <property type="match status" value="1"/>
</dbReference>
<keyword evidence="5" id="KW-0106">Calcium</keyword>
<feature type="signal peptide" evidence="7">
    <location>
        <begin position="1"/>
        <end position="29"/>
    </location>
</feature>
<evidence type="ECO:0000256" key="2">
    <source>
        <dbReference type="ARBA" id="ARBA00008779"/>
    </source>
</evidence>
<keyword evidence="4" id="KW-0378">Hydrolase</keyword>
<evidence type="ECO:0000259" key="8">
    <source>
        <dbReference type="Pfam" id="PF00884"/>
    </source>
</evidence>
<accession>A0AAV4J9M5</accession>
<keyword evidence="7" id="KW-0732">Signal</keyword>
<dbReference type="Gene3D" id="3.40.720.10">
    <property type="entry name" value="Alkaline Phosphatase, subunit A"/>
    <property type="match status" value="1"/>
</dbReference>
<dbReference type="CDD" id="cd16029">
    <property type="entry name" value="4-S"/>
    <property type="match status" value="1"/>
</dbReference>
<keyword evidence="6" id="KW-0325">Glycoprotein</keyword>
<dbReference type="PANTHER" id="PTHR10342">
    <property type="entry name" value="ARYLSULFATASE"/>
    <property type="match status" value="1"/>
</dbReference>
<proteinExistence type="inferred from homology"/>
<sequence length="519" mass="58542">MTSLPPISQWLAALLLVVVVSVLPDHVYGNFVHRWSQNDGSRSGEQQPNIVFVLADDYGYNDIGYHGSQIKTPNLDMLAQSGVTLENYYVQPICTPTRSQLMSGRYQIHTGLQHKIISPDQPNGLPLDSPTIASQLQKAGYSTHMVGKWHLGFYKEDYLPWRRGFDTFFGYLNGDEDYYSHKRGYKGKPYLDLHEEGRPVRNATGHYSTHLFTDKAIDLIKRHDPSKPMFLYLAYQAVHGPLEVPKQYEEQYKHIKDKKRRIFAGMVSALDQGVGNLTRALKQANMWKNTVLIFSTDNGGKPEVGGNNYPLRGEKKTLWEGGMHGVGFVAGGRLRPQGQVNRELMHVSDWYPTMLRLAGSKVNVSSLALDGVDQWDTINGGASSPRQTLLHNIDPLWPARGKRHPHYAWDTRVRASLRSGDYKVITGDPGPGRWTKPPGEDATGQQFYANEDSHKNLWLFNIAEDPTEHHDLSAEKPEVVEELLNLLVQFNRTAVPVRYPKPDPNCNPGLHGGVWGSWQ</sequence>
<protein>
    <submittedName>
        <fullName evidence="9">Arylsulfatase B</fullName>
    </submittedName>
</protein>
<dbReference type="InterPro" id="IPR024607">
    <property type="entry name" value="Sulfatase_CS"/>
</dbReference>
<comment type="cofactor">
    <cofactor evidence="1">
        <name>Ca(2+)</name>
        <dbReference type="ChEBI" id="CHEBI:29108"/>
    </cofactor>
</comment>
<name>A0AAV4J9M5_9GAST</name>
<comment type="similarity">
    <text evidence="2">Belongs to the sulfatase family.</text>
</comment>
<evidence type="ECO:0000256" key="3">
    <source>
        <dbReference type="ARBA" id="ARBA00022723"/>
    </source>
</evidence>
<dbReference type="Gene3D" id="3.30.1120.10">
    <property type="match status" value="1"/>
</dbReference>
<dbReference type="InterPro" id="IPR000917">
    <property type="entry name" value="Sulfatase_N"/>
</dbReference>
<dbReference type="GO" id="GO:0046872">
    <property type="term" value="F:metal ion binding"/>
    <property type="evidence" value="ECO:0007669"/>
    <property type="project" value="UniProtKB-KW"/>
</dbReference>
<dbReference type="AlphaFoldDB" id="A0AAV4J9M5"/>
<dbReference type="InterPro" id="IPR017850">
    <property type="entry name" value="Alkaline_phosphatase_core_sf"/>
</dbReference>
<feature type="domain" description="Sulfatase N-terminal" evidence="8">
    <location>
        <begin position="48"/>
        <end position="359"/>
    </location>
</feature>
<keyword evidence="10" id="KW-1185">Reference proteome</keyword>
<gene>
    <name evidence="9" type="ORF">ElyMa_006845600</name>
</gene>
<keyword evidence="3" id="KW-0479">Metal-binding</keyword>
<dbReference type="SUPFAM" id="SSF53649">
    <property type="entry name" value="Alkaline phosphatase-like"/>
    <property type="match status" value="1"/>
</dbReference>
<evidence type="ECO:0000313" key="10">
    <source>
        <dbReference type="Proteomes" id="UP000762676"/>
    </source>
</evidence>
<dbReference type="Proteomes" id="UP000762676">
    <property type="component" value="Unassembled WGS sequence"/>
</dbReference>
<evidence type="ECO:0000256" key="7">
    <source>
        <dbReference type="SAM" id="SignalP"/>
    </source>
</evidence>
<dbReference type="EMBL" id="BMAT01013693">
    <property type="protein sequence ID" value="GFS18368.1"/>
    <property type="molecule type" value="Genomic_DNA"/>
</dbReference>
<comment type="caution">
    <text evidence="9">The sequence shown here is derived from an EMBL/GenBank/DDBJ whole genome shotgun (WGS) entry which is preliminary data.</text>
</comment>
<dbReference type="PANTHER" id="PTHR10342:SF274">
    <property type="entry name" value="ARYLSULFATASE B"/>
    <property type="match status" value="1"/>
</dbReference>
<reference evidence="9 10" key="1">
    <citation type="journal article" date="2021" name="Elife">
        <title>Chloroplast acquisition without the gene transfer in kleptoplastic sea slugs, Plakobranchus ocellatus.</title>
        <authorList>
            <person name="Maeda T."/>
            <person name="Takahashi S."/>
            <person name="Yoshida T."/>
            <person name="Shimamura S."/>
            <person name="Takaki Y."/>
            <person name="Nagai Y."/>
            <person name="Toyoda A."/>
            <person name="Suzuki Y."/>
            <person name="Arimoto A."/>
            <person name="Ishii H."/>
            <person name="Satoh N."/>
            <person name="Nishiyama T."/>
            <person name="Hasebe M."/>
            <person name="Maruyama T."/>
            <person name="Minagawa J."/>
            <person name="Obokata J."/>
            <person name="Shigenobu S."/>
        </authorList>
    </citation>
    <scope>NUCLEOTIDE SEQUENCE [LARGE SCALE GENOMIC DNA]</scope>
</reference>
<evidence type="ECO:0000256" key="5">
    <source>
        <dbReference type="ARBA" id="ARBA00022837"/>
    </source>
</evidence>
<evidence type="ECO:0000256" key="4">
    <source>
        <dbReference type="ARBA" id="ARBA00022801"/>
    </source>
</evidence>
<evidence type="ECO:0000256" key="1">
    <source>
        <dbReference type="ARBA" id="ARBA00001913"/>
    </source>
</evidence>
<dbReference type="PROSITE" id="PS00149">
    <property type="entry name" value="SULFATASE_2"/>
    <property type="match status" value="1"/>
</dbReference>